<gene>
    <name evidence="2" type="ORF">MCHUDSM44219_05057</name>
</gene>
<sequence>MSQDRIRALTLAAALLGWSAVAPRIPLRWHPLPHALVGTAAAVSARSALGLHPPDVVRGLRWGSAAAAAVAATVAGSTRVAPVRAGIAAGTLPDSTARWMLLRIPFGTVWSEETTYRAALGAAAARAFGASGGRWFTAAVFGLSHVPDARAAGQSIPGTVLVTGAAGWIFAWLYDRSGSLAAPMLAHLAVNEAGAVAAVALRARD</sequence>
<evidence type="ECO:0000313" key="2">
    <source>
        <dbReference type="EMBL" id="KMO72272.1"/>
    </source>
</evidence>
<dbReference type="AlphaFoldDB" id="A0A0J6VS08"/>
<dbReference type="GO" id="GO:0004175">
    <property type="term" value="F:endopeptidase activity"/>
    <property type="evidence" value="ECO:0007669"/>
    <property type="project" value="UniProtKB-ARBA"/>
</dbReference>
<organism evidence="2 3">
    <name type="scientific">Mycolicibacterium chubuense</name>
    <name type="common">Mycobacterium chubuense</name>
    <dbReference type="NCBI Taxonomy" id="1800"/>
    <lineage>
        <taxon>Bacteria</taxon>
        <taxon>Bacillati</taxon>
        <taxon>Actinomycetota</taxon>
        <taxon>Actinomycetes</taxon>
        <taxon>Mycobacteriales</taxon>
        <taxon>Mycobacteriaceae</taxon>
        <taxon>Mycolicibacterium</taxon>
    </lineage>
</organism>
<dbReference type="PIRSF" id="PIRSF026622">
    <property type="entry name" value="Proteas_026622"/>
    <property type="match status" value="1"/>
</dbReference>
<evidence type="ECO:0000313" key="3">
    <source>
        <dbReference type="Proteomes" id="UP000036176"/>
    </source>
</evidence>
<dbReference type="Pfam" id="PF02517">
    <property type="entry name" value="Rce1-like"/>
    <property type="match status" value="1"/>
</dbReference>
<protein>
    <submittedName>
        <fullName evidence="2">CAAX amino terminal protease self-immunity</fullName>
    </submittedName>
</protein>
<reference evidence="2 3" key="1">
    <citation type="journal article" date="2015" name="Genome Biol. Evol.">
        <title>Characterization of Three Mycobacterium spp. with Potential Use in Bioremediation by Genome Sequencing and Comparative Genomics.</title>
        <authorList>
            <person name="Das S."/>
            <person name="Pettersson B.M."/>
            <person name="Behra P.R."/>
            <person name="Ramesh M."/>
            <person name="Dasgupta S."/>
            <person name="Bhattacharya A."/>
            <person name="Kirsebom L.A."/>
        </authorList>
    </citation>
    <scope>NUCLEOTIDE SEQUENCE [LARGE SCALE GENOMIC DNA]</scope>
    <source>
        <strain evidence="2 3">DSM 44219</strain>
    </source>
</reference>
<dbReference type="Proteomes" id="UP000036176">
    <property type="component" value="Unassembled WGS sequence"/>
</dbReference>
<feature type="domain" description="CAAX prenyl protease 2/Lysostaphin resistance protein A-like" evidence="1">
    <location>
        <begin position="97"/>
        <end position="191"/>
    </location>
</feature>
<accession>A0A0J6VS08</accession>
<keyword evidence="3" id="KW-1185">Reference proteome</keyword>
<dbReference type="GO" id="GO:0006508">
    <property type="term" value="P:proteolysis"/>
    <property type="evidence" value="ECO:0007669"/>
    <property type="project" value="UniProtKB-KW"/>
</dbReference>
<name>A0A0J6VS08_MYCCU</name>
<evidence type="ECO:0000259" key="1">
    <source>
        <dbReference type="Pfam" id="PF02517"/>
    </source>
</evidence>
<proteinExistence type="predicted"/>
<comment type="caution">
    <text evidence="2">The sequence shown here is derived from an EMBL/GenBank/DDBJ whole genome shotgun (WGS) entry which is preliminary data.</text>
</comment>
<dbReference type="InterPro" id="IPR003675">
    <property type="entry name" value="Rce1/LyrA-like_dom"/>
</dbReference>
<dbReference type="GO" id="GO:0080120">
    <property type="term" value="P:CAAX-box protein maturation"/>
    <property type="evidence" value="ECO:0007669"/>
    <property type="project" value="UniProtKB-ARBA"/>
</dbReference>
<dbReference type="EMBL" id="JYNX01000066">
    <property type="protein sequence ID" value="KMO72272.1"/>
    <property type="molecule type" value="Genomic_DNA"/>
</dbReference>
<dbReference type="InterPro" id="IPR015837">
    <property type="entry name" value="UCP026622_CAAX_protease"/>
</dbReference>
<dbReference type="PATRIC" id="fig|1800.3.peg.5083"/>
<keyword evidence="2" id="KW-0378">Hydrolase</keyword>
<keyword evidence="2" id="KW-0645">Protease</keyword>
<dbReference type="RefSeq" id="WP_236695579.1">
    <property type="nucleotide sequence ID" value="NZ_JYNX01000066.1"/>
</dbReference>